<proteinExistence type="predicted"/>
<gene>
    <name evidence="2" type="ORF">BDV23DRAFT_166771</name>
</gene>
<accession>A0A5N7BRL0</accession>
<feature type="transmembrane region" description="Helical" evidence="1">
    <location>
        <begin position="12"/>
        <end position="33"/>
    </location>
</feature>
<keyword evidence="1" id="KW-0812">Transmembrane</keyword>
<reference evidence="2" key="1">
    <citation type="submission" date="2019-04" db="EMBL/GenBank/DDBJ databases">
        <title>Friends and foes A comparative genomics studyof 23 Aspergillus species from section Flavi.</title>
        <authorList>
            <consortium name="DOE Joint Genome Institute"/>
            <person name="Kjaerbolling I."/>
            <person name="Vesth T."/>
            <person name="Frisvad J.C."/>
            <person name="Nybo J.L."/>
            <person name="Theobald S."/>
            <person name="Kildgaard S."/>
            <person name="Isbrandt T."/>
            <person name="Kuo A."/>
            <person name="Sato A."/>
            <person name="Lyhne E.K."/>
            <person name="Kogle M.E."/>
            <person name="Wiebenga A."/>
            <person name="Kun R.S."/>
            <person name="Lubbers R.J."/>
            <person name="Makela M.R."/>
            <person name="Barry K."/>
            <person name="Chovatia M."/>
            <person name="Clum A."/>
            <person name="Daum C."/>
            <person name="Haridas S."/>
            <person name="He G."/>
            <person name="LaButti K."/>
            <person name="Lipzen A."/>
            <person name="Mondo S."/>
            <person name="Riley R."/>
            <person name="Salamov A."/>
            <person name="Simmons B.A."/>
            <person name="Magnuson J.K."/>
            <person name="Henrissat B."/>
            <person name="Mortensen U.H."/>
            <person name="Larsen T.O."/>
            <person name="Devries R.P."/>
            <person name="Grigoriev I.V."/>
            <person name="Machida M."/>
            <person name="Baker S.E."/>
            <person name="Andersen M.R."/>
        </authorList>
    </citation>
    <scope>NUCLEOTIDE SEQUENCE [LARGE SCALE GENOMIC DNA]</scope>
    <source>
        <strain evidence="2">IBT 14317</strain>
    </source>
</reference>
<evidence type="ECO:0000313" key="2">
    <source>
        <dbReference type="EMBL" id="KAE8384466.1"/>
    </source>
</evidence>
<dbReference type="AlphaFoldDB" id="A0A5N7BRL0"/>
<sequence length="230" mass="25167">MMEKVQHSSHSYFVQIRMTLILIAIVSFPFNLIGIFTENAQAESINQIVALSSSGLSAIVWLYWYRGNAALSKATAGAIINDLFFAIYLAVVYLTMIIISEGVREHVIFVYGNLACLVSSLFHALAVLMAATYRYKAYLARVSQPKNITLCPRCSCILNHFATDGEQEVGVAVLPMASGLIDIESEPLMGSDSATSARFPFFRTSEETAVSLGSVLTMETFDGPSRAVEK</sequence>
<organism evidence="2">
    <name type="scientific">Petromyces alliaceus</name>
    <name type="common">Aspergillus alliaceus</name>
    <dbReference type="NCBI Taxonomy" id="209559"/>
    <lineage>
        <taxon>Eukaryota</taxon>
        <taxon>Fungi</taxon>
        <taxon>Dikarya</taxon>
        <taxon>Ascomycota</taxon>
        <taxon>Pezizomycotina</taxon>
        <taxon>Eurotiomycetes</taxon>
        <taxon>Eurotiomycetidae</taxon>
        <taxon>Eurotiales</taxon>
        <taxon>Aspergillaceae</taxon>
        <taxon>Aspergillus</taxon>
        <taxon>Aspergillus subgen. Circumdati</taxon>
    </lineage>
</organism>
<feature type="transmembrane region" description="Helical" evidence="1">
    <location>
        <begin position="111"/>
        <end position="131"/>
    </location>
</feature>
<feature type="transmembrane region" description="Helical" evidence="1">
    <location>
        <begin position="45"/>
        <end position="64"/>
    </location>
</feature>
<keyword evidence="1" id="KW-0472">Membrane</keyword>
<keyword evidence="1" id="KW-1133">Transmembrane helix</keyword>
<evidence type="ECO:0000256" key="1">
    <source>
        <dbReference type="SAM" id="Phobius"/>
    </source>
</evidence>
<protein>
    <recommendedName>
        <fullName evidence="3">MARVEL domain-containing protein</fullName>
    </recommendedName>
</protein>
<dbReference type="Proteomes" id="UP000326877">
    <property type="component" value="Unassembled WGS sequence"/>
</dbReference>
<feature type="transmembrane region" description="Helical" evidence="1">
    <location>
        <begin position="76"/>
        <end position="99"/>
    </location>
</feature>
<dbReference type="OrthoDB" id="4498254at2759"/>
<dbReference type="EMBL" id="ML735372">
    <property type="protein sequence ID" value="KAE8384466.1"/>
    <property type="molecule type" value="Genomic_DNA"/>
</dbReference>
<evidence type="ECO:0008006" key="3">
    <source>
        <dbReference type="Google" id="ProtNLM"/>
    </source>
</evidence>
<name>A0A5N7BRL0_PETAA</name>